<dbReference type="InterPro" id="IPR014729">
    <property type="entry name" value="Rossmann-like_a/b/a_fold"/>
</dbReference>
<dbReference type="RefSeq" id="WP_207555499.1">
    <property type="nucleotide sequence ID" value="NZ_CP071595.1"/>
</dbReference>
<feature type="compositionally biased region" description="Pro residues" evidence="1">
    <location>
        <begin position="357"/>
        <end position="381"/>
    </location>
</feature>
<dbReference type="Gene3D" id="3.40.50.620">
    <property type="entry name" value="HUPs"/>
    <property type="match status" value="1"/>
</dbReference>
<proteinExistence type="predicted"/>
<dbReference type="Proteomes" id="UP000671836">
    <property type="component" value="Chromosome"/>
</dbReference>
<dbReference type="InterPro" id="IPR029055">
    <property type="entry name" value="Ntn_hydrolases_N"/>
</dbReference>
<feature type="compositionally biased region" description="Low complexity" evidence="1">
    <location>
        <begin position="323"/>
        <end position="342"/>
    </location>
</feature>
<dbReference type="SUPFAM" id="SSF56235">
    <property type="entry name" value="N-terminal nucleophile aminohydrolases (Ntn hydrolases)"/>
    <property type="match status" value="1"/>
</dbReference>
<evidence type="ECO:0000256" key="1">
    <source>
        <dbReference type="SAM" id="MobiDB-lite"/>
    </source>
</evidence>
<dbReference type="EMBL" id="CP071595">
    <property type="protein sequence ID" value="QSY51939.1"/>
    <property type="molecule type" value="Genomic_DNA"/>
</dbReference>
<feature type="region of interest" description="Disordered" evidence="1">
    <location>
        <begin position="315"/>
        <end position="410"/>
    </location>
</feature>
<evidence type="ECO:0000313" key="2">
    <source>
        <dbReference type="EMBL" id="QSY51939.1"/>
    </source>
</evidence>
<reference evidence="2 3" key="1">
    <citation type="submission" date="2021-03" db="EMBL/GenBank/DDBJ databases">
        <title>Streptomyces strains.</title>
        <authorList>
            <person name="Lund M.B."/>
            <person name="Toerring T."/>
        </authorList>
    </citation>
    <scope>NUCLEOTIDE SEQUENCE [LARGE SCALE GENOMIC DNA]</scope>
    <source>
        <strain evidence="2 3">KCC S-1010</strain>
    </source>
</reference>
<keyword evidence="3" id="KW-1185">Reference proteome</keyword>
<protein>
    <submittedName>
        <fullName evidence="2">Uncharacterized protein</fullName>
    </submittedName>
</protein>
<name>A0ABX7RY73_9ACTN</name>
<accession>A0ABX7RY73</accession>
<sequence length="410" mass="41697">MTSVSADVSFVALPDSAAGSAAAAAVPAPGPRVINHASGRPWLMGRWPADAVKVATAGRTRVVVAGFCPLATAELAACATRLTGGVAGLDDLARRLGGSAHLMASVGGRVRVQGGVAGVRSVYRARIAGVSVAADRPDALAGTTGPSIDERLVGLRLLTPFVPHPLRERTPWCGVEAVPPGSYLTIDPDGTARTVRWWTPPPPELGLEEGAPAVRDALTEAVGTRLRALGGDESGAAAIGVALPGSMESAVLAHLAASGDHRLITVRTARLDPGGDDAPWARRIAARLPRAEHVVLEYAHAPALYAGLDQGAGVLPAEPRTGSGRAPASSTPRARSPPGARGCTWAPTAGRSCSRPRPLPPHPRPLPPPGRPPPHPGPKSPDPLAAGRHLAGPSPTPGASRPGSPTARCV</sequence>
<evidence type="ECO:0000313" key="3">
    <source>
        <dbReference type="Proteomes" id="UP000671836"/>
    </source>
</evidence>
<gene>
    <name evidence="2" type="ORF">J3S04_14550</name>
</gene>
<organism evidence="2 3">
    <name type="scientific">Streptomyces griseocarneus</name>
    <dbReference type="NCBI Taxonomy" id="51201"/>
    <lineage>
        <taxon>Bacteria</taxon>
        <taxon>Bacillati</taxon>
        <taxon>Actinomycetota</taxon>
        <taxon>Actinomycetes</taxon>
        <taxon>Kitasatosporales</taxon>
        <taxon>Streptomycetaceae</taxon>
        <taxon>Streptomyces</taxon>
    </lineage>
</organism>